<evidence type="ECO:0000313" key="2">
    <source>
        <dbReference type="Proteomes" id="UP000768646"/>
    </source>
</evidence>
<sequence length="551" mass="65393">MQEPSIFMKKLDEILMNSQEWDLKNIINSSENVLNNQKENSNIQKISIEKYVENNKVVNELNNSVASCNKALDSIESYLLDFQNNLRIVNNEIESLKKRSSVINQQLQIRKNTEKRINNVINNVFLSPETIFCISESKIDEKWLHNLSILDNILELFDINKKKNDLWEIQKYMENDLEKLSWIAIARIREFLLSKIKILLNSYSNSRAIHQLFIKYKFLYFFLFKRQSQIASEIKQVYQNTIQWYYSYHFEKYRIFLEKLKMNIFDTIISNSEKTSKKNNVSFQKKSPFFSSYQEFNIGIRINIISEENIIMTHISNDDKKIYNVETIFYSYNQVLVNSIILEYLFLSEFMLFNDSQKLNNYLENSIRNIISDSKTFNQRLLENSHDIIGILLCIKITEKLSSCLKNKEVYVLNNYIDEIFILLWNQFEKSIDLHCEVLKQMSINNSLSKNYNKTAPDLLTQKVGDLINGIFILFPQTYNKLLETNVEKLVNDLVEYLSKISDKIKNQKEQELFLYNNYSLILTIISNTEGYSAEKQQKYFRDLQLNIKKS</sequence>
<evidence type="ECO:0000313" key="1">
    <source>
        <dbReference type="EMBL" id="KAG4304629.1"/>
    </source>
</evidence>
<proteinExistence type="predicted"/>
<protein>
    <submittedName>
        <fullName evidence="1">Uncharacterized protein</fullName>
    </submittedName>
</protein>
<dbReference type="Proteomes" id="UP000768646">
    <property type="component" value="Unassembled WGS sequence"/>
</dbReference>
<dbReference type="EMBL" id="JABTEG010000007">
    <property type="protein sequence ID" value="KAG4304629.1"/>
    <property type="molecule type" value="Genomic_DNA"/>
</dbReference>
<accession>A0ACB7CA87</accession>
<gene>
    <name evidence="1" type="ORF">PORY_002022</name>
</gene>
<reference evidence="1 2" key="1">
    <citation type="journal article" date="2021" name="Commun. Biol.">
        <title>Genomic insights into the host specific adaptation of the Pneumocystis genus.</title>
        <authorList>
            <person name="Cisse O.H."/>
            <person name="Ma L."/>
            <person name="Dekker J.P."/>
            <person name="Khil P.P."/>
            <person name="Youn J.-H."/>
            <person name="Brenchley J.M."/>
            <person name="Blair R."/>
            <person name="Pahar B."/>
            <person name="Chabe M."/>
            <person name="Van Rompay K.K.A."/>
            <person name="Keesler R."/>
            <person name="Sukura A."/>
            <person name="Hirsch V."/>
            <person name="Kutty G."/>
            <person name="Liu Y."/>
            <person name="Peng L."/>
            <person name="Chen J."/>
            <person name="Song J."/>
            <person name="Weissenbacher-Lang C."/>
            <person name="Xu J."/>
            <person name="Upham N.S."/>
            <person name="Stajich J.E."/>
            <person name="Cuomo C.A."/>
            <person name="Cushion M.T."/>
            <person name="Kovacs J.A."/>
        </authorList>
    </citation>
    <scope>NUCLEOTIDE SEQUENCE [LARGE SCALE GENOMIC DNA]</scope>
    <source>
        <strain evidence="1 2">RABM</strain>
    </source>
</reference>
<name>A0ACB7CA87_9ASCO</name>
<keyword evidence="2" id="KW-1185">Reference proteome</keyword>
<organism evidence="1 2">
    <name type="scientific">Pneumocystis oryctolagi</name>
    <dbReference type="NCBI Taxonomy" id="42067"/>
    <lineage>
        <taxon>Eukaryota</taxon>
        <taxon>Fungi</taxon>
        <taxon>Dikarya</taxon>
        <taxon>Ascomycota</taxon>
        <taxon>Taphrinomycotina</taxon>
        <taxon>Pneumocystomycetes</taxon>
        <taxon>Pneumocystaceae</taxon>
        <taxon>Pneumocystis</taxon>
    </lineage>
</organism>
<comment type="caution">
    <text evidence="1">The sequence shown here is derived from an EMBL/GenBank/DDBJ whole genome shotgun (WGS) entry which is preliminary data.</text>
</comment>